<feature type="region of interest" description="Disordered" evidence="1">
    <location>
        <begin position="301"/>
        <end position="347"/>
    </location>
</feature>
<dbReference type="EMBL" id="MEKH01000004">
    <property type="protein sequence ID" value="ODO09179.1"/>
    <property type="molecule type" value="Genomic_DNA"/>
</dbReference>
<feature type="region of interest" description="Disordered" evidence="1">
    <location>
        <begin position="90"/>
        <end position="150"/>
    </location>
</feature>
<sequence length="653" mass="70730">MEEAFRVGRREARSATVDSEDELCDVMSTNFFKRCTEAINAGLPSRLHGRWKKCLGGGSGRSDWVFLRNDIAIAIVEVKLYTVLTTAGEGAVSQADDRDHPPFRMILRSRPQGDTAGTGGAQSDTSHSDQSQANQKEDSDSDYVPGDEDKPDEEISLHLSLKLERLLTECKQEGGLKLILAKRKDKDGKDQPALRVVDEDGTIVPKMTHWAMGLSQLWEQFYCYNLDLVILTSYEVWIPFERDPKIENLLRMGEPIFRTAPGTAPEPGKMSPMELAVASVINKGERAPPLGYTLPPLPVWPLSEAGNDSTQNDQNESGAGASGSRGTSSVPAKRGYDEVEGTGGAGSDNAIAGDANIPKIQLVPVTLQVSVSNNRSPDALHVFGQGNLNDGYITGRLSPSVIATLADDDSIHSGLPTAELKADLALVSYISSGRLWDAYHSVLTVEGRVSKNLVTKVMCPDTYDDGDEYYKELFEDSKEAVAAYRLEAALYSGPLASLQGGAVPAVYGSFSGAICLGLVSGGYPMHIELMEDVGGPAAGEGELRDLPLQDRRAIRDLYHQLHAARVLHRDIEPRHIRRRADGRFALIDFDSSRSVEDGLEGDRALASEGRRVAAMLGLKDRAAGKTKSPAGGRLKRAEMVFDPRAVGRGVQVA</sequence>
<dbReference type="Proteomes" id="UP000095149">
    <property type="component" value="Unassembled WGS sequence"/>
</dbReference>
<evidence type="ECO:0000313" key="4">
    <source>
        <dbReference type="Proteomes" id="UP000095149"/>
    </source>
</evidence>
<evidence type="ECO:0000313" key="3">
    <source>
        <dbReference type="EMBL" id="ODO09179.1"/>
    </source>
</evidence>
<name>A0A1E3K7X0_9TREE</name>
<dbReference type="InterPro" id="IPR000719">
    <property type="entry name" value="Prot_kinase_dom"/>
</dbReference>
<evidence type="ECO:0000256" key="1">
    <source>
        <dbReference type="SAM" id="MobiDB-lite"/>
    </source>
</evidence>
<proteinExistence type="predicted"/>
<reference evidence="3 4" key="1">
    <citation type="submission" date="2016-06" db="EMBL/GenBank/DDBJ databases">
        <title>Evolution of pathogenesis and genome organization in the Tremellales.</title>
        <authorList>
            <person name="Cuomo C."/>
            <person name="Litvintseva A."/>
            <person name="Heitman J."/>
            <person name="Chen Y."/>
            <person name="Sun S."/>
            <person name="Springer D."/>
            <person name="Dromer F."/>
            <person name="Young S."/>
            <person name="Zeng Q."/>
            <person name="Chapman S."/>
            <person name="Gujja S."/>
            <person name="Saif S."/>
            <person name="Birren B."/>
        </authorList>
    </citation>
    <scope>NUCLEOTIDE SEQUENCE [LARGE SCALE GENOMIC DNA]</scope>
    <source>
        <strain evidence="3 4">CBS 6273</strain>
    </source>
</reference>
<evidence type="ECO:0000259" key="2">
    <source>
        <dbReference type="PROSITE" id="PS50011"/>
    </source>
</evidence>
<gene>
    <name evidence="3" type="ORF">I350_02779</name>
</gene>
<dbReference type="SUPFAM" id="SSF56112">
    <property type="entry name" value="Protein kinase-like (PK-like)"/>
    <property type="match status" value="1"/>
</dbReference>
<organism evidence="3 4">
    <name type="scientific">Cryptococcus amylolentus CBS 6273</name>
    <dbReference type="NCBI Taxonomy" id="1296118"/>
    <lineage>
        <taxon>Eukaryota</taxon>
        <taxon>Fungi</taxon>
        <taxon>Dikarya</taxon>
        <taxon>Basidiomycota</taxon>
        <taxon>Agaricomycotina</taxon>
        <taxon>Tremellomycetes</taxon>
        <taxon>Tremellales</taxon>
        <taxon>Cryptococcaceae</taxon>
        <taxon>Cryptococcus</taxon>
    </lineage>
</organism>
<protein>
    <recommendedName>
        <fullName evidence="2">Protein kinase domain-containing protein</fullName>
    </recommendedName>
</protein>
<dbReference type="GO" id="GO:0004672">
    <property type="term" value="F:protein kinase activity"/>
    <property type="evidence" value="ECO:0007669"/>
    <property type="project" value="InterPro"/>
</dbReference>
<feature type="compositionally biased region" description="Low complexity" evidence="1">
    <location>
        <begin position="317"/>
        <end position="329"/>
    </location>
</feature>
<dbReference type="AlphaFoldDB" id="A0A1E3K7X0"/>
<feature type="compositionally biased region" description="Polar residues" evidence="1">
    <location>
        <begin position="306"/>
        <end position="316"/>
    </location>
</feature>
<feature type="domain" description="Protein kinase" evidence="2">
    <location>
        <begin position="424"/>
        <end position="653"/>
    </location>
</feature>
<dbReference type="InterPro" id="IPR011009">
    <property type="entry name" value="Kinase-like_dom_sf"/>
</dbReference>
<dbReference type="GO" id="GO:0005524">
    <property type="term" value="F:ATP binding"/>
    <property type="evidence" value="ECO:0007669"/>
    <property type="project" value="InterPro"/>
</dbReference>
<comment type="caution">
    <text evidence="3">The sequence shown here is derived from an EMBL/GenBank/DDBJ whole genome shotgun (WGS) entry which is preliminary data.</text>
</comment>
<feature type="compositionally biased region" description="Polar residues" evidence="1">
    <location>
        <begin position="121"/>
        <end position="134"/>
    </location>
</feature>
<dbReference type="PROSITE" id="PS50011">
    <property type="entry name" value="PROTEIN_KINASE_DOM"/>
    <property type="match status" value="1"/>
</dbReference>
<dbReference type="OrthoDB" id="2596802at2759"/>
<feature type="compositionally biased region" description="Acidic residues" evidence="1">
    <location>
        <begin position="139"/>
        <end position="150"/>
    </location>
</feature>
<accession>A0A1E3K7X0</accession>